<evidence type="ECO:0000313" key="2">
    <source>
        <dbReference type="Proteomes" id="UP000308600"/>
    </source>
</evidence>
<proteinExistence type="predicted"/>
<sequence length="1084" mass="119566">MASHQPLRQQRKAQQAPPSAQVPMQHNMQPPETSPDPALRDRNRPIKPPTMPPMMFANAANQPPQVQSQNSPGLPGVRRSPPPGQAQRLLPSPPQPSPPNVQDGQTDVRVSPSPTNVNTAYPRPIRGPPAQFLSQFQAMSDNWEMTDEFMAEIETAHLQQAQAQNVPQNLTQSSSHSYSLVDAGTPPKDPPVMDRTRANERTSPKELENAQRRQREQQARESPKNRDRQQNSPAAPTLRNSPDQRISPSYHGEAAPAYSQYTRDSPQVARRQTLPESRAVHTIASQSPPTQSINRIPDRSLPVQEEAEDEPATISRNRDSWKDHPHSPEQQQRHAGSPTPSSDLNPDGNGQRYDGGSHSGIDARPIQRNDNDALIHLGEVDPHRSPDEDDSYTPRSPTAGLPDDPRDKYYNQQSSLNGGNMRTVRARGRNSASDSLGLRTLDQVFDQPGPTLPPTQDLRTNPTSPQYEQRRPAQPKPSAPIANLAAQVAQAQPQSPPPPSIPSVSSQPQPQPTPALPPHIQPKPQRVQELRGSPYAGYYDFQHFLEDPASAYIHAYLSSPRPDAPIPPTPHSQTAAPSPSPLLSGMFESRDMPPFSPIAPVGSPYPYPFTHVRRPPAYSSSSRGHQLSSLSNSGLDPNVIQEQMVRQWQIYAQNNNNGHMTDSTFSPSTTPFQNAYNPWAFLHTSRTLGGGRLHPDAMSMQSSPSHEPVPLPSVPTINRRREREREPAREVHRERDHSNLRNQVLTRKPPPRVESTQPRDTSPEPTSSEGEETAGEETYSVGGDGDGDENENGHLHPHHHHPPRWMNGSSGSGGSGSTSTEHGGGGGVGLNNGVTNGHHIYGHTHSHSTSNSVTTVVADSEDNEEDWVDEADDDDDDLLELEYHPSYVSKEDKRRRKWEVGWEALSQAFSQLDRQTDATMILMAAPSHTSKLYSLRSRFIRRDPGSPTASQTNEIRSAFRKIAAHRRTSRTQRASLRDRILSSSLGSHSEAGTPAFENEVELRRALDTALASLDALGNIYDQREARWVEEMRRLTSDRERVELLLKQVVGSTSGYGIPTPVTPNGFGLGLGFVPPVTVMPPPPS</sequence>
<reference evidence="1 2" key="1">
    <citation type="journal article" date="2019" name="Nat. Ecol. Evol.">
        <title>Megaphylogeny resolves global patterns of mushroom evolution.</title>
        <authorList>
            <person name="Varga T."/>
            <person name="Krizsan K."/>
            <person name="Foldi C."/>
            <person name="Dima B."/>
            <person name="Sanchez-Garcia M."/>
            <person name="Sanchez-Ramirez S."/>
            <person name="Szollosi G.J."/>
            <person name="Szarkandi J.G."/>
            <person name="Papp V."/>
            <person name="Albert L."/>
            <person name="Andreopoulos W."/>
            <person name="Angelini C."/>
            <person name="Antonin V."/>
            <person name="Barry K.W."/>
            <person name="Bougher N.L."/>
            <person name="Buchanan P."/>
            <person name="Buyck B."/>
            <person name="Bense V."/>
            <person name="Catcheside P."/>
            <person name="Chovatia M."/>
            <person name="Cooper J."/>
            <person name="Damon W."/>
            <person name="Desjardin D."/>
            <person name="Finy P."/>
            <person name="Geml J."/>
            <person name="Haridas S."/>
            <person name="Hughes K."/>
            <person name="Justo A."/>
            <person name="Karasinski D."/>
            <person name="Kautmanova I."/>
            <person name="Kiss B."/>
            <person name="Kocsube S."/>
            <person name="Kotiranta H."/>
            <person name="LaButti K.M."/>
            <person name="Lechner B.E."/>
            <person name="Liimatainen K."/>
            <person name="Lipzen A."/>
            <person name="Lukacs Z."/>
            <person name="Mihaltcheva S."/>
            <person name="Morgado L.N."/>
            <person name="Niskanen T."/>
            <person name="Noordeloos M.E."/>
            <person name="Ohm R.A."/>
            <person name="Ortiz-Santana B."/>
            <person name="Ovrebo C."/>
            <person name="Racz N."/>
            <person name="Riley R."/>
            <person name="Savchenko A."/>
            <person name="Shiryaev A."/>
            <person name="Soop K."/>
            <person name="Spirin V."/>
            <person name="Szebenyi C."/>
            <person name="Tomsovsky M."/>
            <person name="Tulloss R.E."/>
            <person name="Uehling J."/>
            <person name="Grigoriev I.V."/>
            <person name="Vagvolgyi C."/>
            <person name="Papp T."/>
            <person name="Martin F.M."/>
            <person name="Miettinen O."/>
            <person name="Hibbett D.S."/>
            <person name="Nagy L.G."/>
        </authorList>
    </citation>
    <scope>NUCLEOTIDE SEQUENCE [LARGE SCALE GENOMIC DNA]</scope>
    <source>
        <strain evidence="1 2">NL-1719</strain>
    </source>
</reference>
<name>A0ACD3AE91_9AGAR</name>
<dbReference type="Proteomes" id="UP000308600">
    <property type="component" value="Unassembled WGS sequence"/>
</dbReference>
<accession>A0ACD3AE91</accession>
<gene>
    <name evidence="1" type="ORF">BDN72DRAFT_802733</name>
</gene>
<evidence type="ECO:0000313" key="1">
    <source>
        <dbReference type="EMBL" id="TFK63988.1"/>
    </source>
</evidence>
<dbReference type="EMBL" id="ML208494">
    <property type="protein sequence ID" value="TFK63988.1"/>
    <property type="molecule type" value="Genomic_DNA"/>
</dbReference>
<organism evidence="1 2">
    <name type="scientific">Pluteus cervinus</name>
    <dbReference type="NCBI Taxonomy" id="181527"/>
    <lineage>
        <taxon>Eukaryota</taxon>
        <taxon>Fungi</taxon>
        <taxon>Dikarya</taxon>
        <taxon>Basidiomycota</taxon>
        <taxon>Agaricomycotina</taxon>
        <taxon>Agaricomycetes</taxon>
        <taxon>Agaricomycetidae</taxon>
        <taxon>Agaricales</taxon>
        <taxon>Pluteineae</taxon>
        <taxon>Pluteaceae</taxon>
        <taxon>Pluteus</taxon>
    </lineage>
</organism>
<protein>
    <submittedName>
        <fullName evidence="1">Uncharacterized protein</fullName>
    </submittedName>
</protein>
<keyword evidence="2" id="KW-1185">Reference proteome</keyword>